<feature type="domain" description="3-beta hydroxysteroid dehydrogenase/isomerase" evidence="3">
    <location>
        <begin position="4"/>
        <end position="250"/>
    </location>
</feature>
<dbReference type="GO" id="GO:0016616">
    <property type="term" value="F:oxidoreductase activity, acting on the CH-OH group of donors, NAD or NADP as acceptor"/>
    <property type="evidence" value="ECO:0007669"/>
    <property type="project" value="InterPro"/>
</dbReference>
<keyword evidence="2" id="KW-0560">Oxidoreductase</keyword>
<sequence>MKALVTGGGGFLGSNLVKALVARGDEVRIIARGEYPELAKLGVACVRGDITDAAAMRAACEGMDVVFHTAAKAGGWGDPKEYEAINITGTRNVIDGCRAAGVPVLVHTSSPSVVHGEGDIAGANESIPFADHFLADYPRTKAESEKLALAASDERLKVVALRPHFIWGPGDRHLLPRLIARASKGKLRRIGDADPKSDTIYIDNCVHAHLLAADRLREGAPLGGKTYFVSDDEPIGVWTMAERMLGAAGHGPITRTISPGLAMFGASVLEATYRLFGIQSEPLITRFAVSELTHAQWFDISAAKSDLGYAPVVSLDEGMKRLKASFSK</sequence>
<dbReference type="PANTHER" id="PTHR43245:SF51">
    <property type="entry name" value="SHORT CHAIN DEHYDROGENASE_REDUCTASE FAMILY 42E, MEMBER 2"/>
    <property type="match status" value="1"/>
</dbReference>
<evidence type="ECO:0000313" key="4">
    <source>
        <dbReference type="EMBL" id="PZR13623.1"/>
    </source>
</evidence>
<reference evidence="4 5" key="1">
    <citation type="submission" date="2017-08" db="EMBL/GenBank/DDBJ databases">
        <title>Infants hospitalized years apart are colonized by the same room-sourced microbial strains.</title>
        <authorList>
            <person name="Brooks B."/>
            <person name="Olm M.R."/>
            <person name="Firek B.A."/>
            <person name="Baker R."/>
            <person name="Thomas B.C."/>
            <person name="Morowitz M.J."/>
            <person name="Banfield J.F."/>
        </authorList>
    </citation>
    <scope>NUCLEOTIDE SEQUENCE [LARGE SCALE GENOMIC DNA]</scope>
    <source>
        <strain evidence="4">S2_003_000_R2_14</strain>
    </source>
</reference>
<dbReference type="SUPFAM" id="SSF51735">
    <property type="entry name" value="NAD(P)-binding Rossmann-fold domains"/>
    <property type="match status" value="1"/>
</dbReference>
<comment type="caution">
    <text evidence="4">The sequence shown here is derived from an EMBL/GenBank/DDBJ whole genome shotgun (WGS) entry which is preliminary data.</text>
</comment>
<organism evidence="4 5">
    <name type="scientific">Archangium gephyra</name>
    <dbReference type="NCBI Taxonomy" id="48"/>
    <lineage>
        <taxon>Bacteria</taxon>
        <taxon>Pseudomonadati</taxon>
        <taxon>Myxococcota</taxon>
        <taxon>Myxococcia</taxon>
        <taxon>Myxococcales</taxon>
        <taxon>Cystobacterineae</taxon>
        <taxon>Archangiaceae</taxon>
        <taxon>Archangium</taxon>
    </lineage>
</organism>
<evidence type="ECO:0000256" key="1">
    <source>
        <dbReference type="ARBA" id="ARBA00009219"/>
    </source>
</evidence>
<dbReference type="AlphaFoldDB" id="A0A2W5TK06"/>
<gene>
    <name evidence="4" type="ORF">DI536_12815</name>
</gene>
<proteinExistence type="inferred from homology"/>
<evidence type="ECO:0000313" key="5">
    <source>
        <dbReference type="Proteomes" id="UP000249061"/>
    </source>
</evidence>
<accession>A0A2W5TK06</accession>
<dbReference type="InterPro" id="IPR002225">
    <property type="entry name" value="3Beta_OHSteriod_DH/Estase"/>
</dbReference>
<comment type="similarity">
    <text evidence="1">Belongs to the 3-beta-HSD family.</text>
</comment>
<dbReference type="EMBL" id="QFQP01000009">
    <property type="protein sequence ID" value="PZR13623.1"/>
    <property type="molecule type" value="Genomic_DNA"/>
</dbReference>
<dbReference type="InterPro" id="IPR036291">
    <property type="entry name" value="NAD(P)-bd_dom_sf"/>
</dbReference>
<name>A0A2W5TK06_9BACT</name>
<dbReference type="Pfam" id="PF01073">
    <property type="entry name" value="3Beta_HSD"/>
    <property type="match status" value="1"/>
</dbReference>
<evidence type="ECO:0000256" key="2">
    <source>
        <dbReference type="ARBA" id="ARBA00023002"/>
    </source>
</evidence>
<protein>
    <submittedName>
        <fullName evidence="4">3-beta hydroxysteroid dehydrogenase</fullName>
    </submittedName>
</protein>
<dbReference type="PANTHER" id="PTHR43245">
    <property type="entry name" value="BIFUNCTIONAL POLYMYXIN RESISTANCE PROTEIN ARNA"/>
    <property type="match status" value="1"/>
</dbReference>
<dbReference type="Proteomes" id="UP000249061">
    <property type="component" value="Unassembled WGS sequence"/>
</dbReference>
<dbReference type="InterPro" id="IPR050177">
    <property type="entry name" value="Lipid_A_modif_metabolic_enz"/>
</dbReference>
<dbReference type="GO" id="GO:0006694">
    <property type="term" value="P:steroid biosynthetic process"/>
    <property type="evidence" value="ECO:0007669"/>
    <property type="project" value="InterPro"/>
</dbReference>
<evidence type="ECO:0000259" key="3">
    <source>
        <dbReference type="Pfam" id="PF01073"/>
    </source>
</evidence>
<dbReference type="Gene3D" id="3.40.50.720">
    <property type="entry name" value="NAD(P)-binding Rossmann-like Domain"/>
    <property type="match status" value="1"/>
</dbReference>